<dbReference type="InterPro" id="IPR015943">
    <property type="entry name" value="WD40/YVTN_repeat-like_dom_sf"/>
</dbReference>
<evidence type="ECO:0000313" key="2">
    <source>
        <dbReference type="EMBL" id="WUQ17021.1"/>
    </source>
</evidence>
<dbReference type="InterPro" id="IPR018391">
    <property type="entry name" value="PQQ_b-propeller_rpt"/>
</dbReference>
<protein>
    <recommendedName>
        <fullName evidence="1">Pyrrolo-quinoline quinone repeat domain-containing protein</fullName>
    </recommendedName>
</protein>
<dbReference type="RefSeq" id="WP_328965255.1">
    <property type="nucleotide sequence ID" value="NZ_CP108090.1"/>
</dbReference>
<dbReference type="SMART" id="SM00564">
    <property type="entry name" value="PQQ"/>
    <property type="match status" value="1"/>
</dbReference>
<gene>
    <name evidence="2" type="ORF">OG517_39550</name>
</gene>
<organism evidence="2 3">
    <name type="scientific">Streptomyces virginiae</name>
    <name type="common">Streptomyces cinnamonensis</name>
    <dbReference type="NCBI Taxonomy" id="1961"/>
    <lineage>
        <taxon>Bacteria</taxon>
        <taxon>Bacillati</taxon>
        <taxon>Actinomycetota</taxon>
        <taxon>Actinomycetes</taxon>
        <taxon>Kitasatosporales</taxon>
        <taxon>Streptomycetaceae</taxon>
        <taxon>Streptomyces</taxon>
    </lineage>
</organism>
<reference evidence="2" key="1">
    <citation type="submission" date="2022-10" db="EMBL/GenBank/DDBJ databases">
        <title>The complete genomes of actinobacterial strains from the NBC collection.</title>
        <authorList>
            <person name="Joergensen T.S."/>
            <person name="Alvarez Arevalo M."/>
            <person name="Sterndorff E.B."/>
            <person name="Faurdal D."/>
            <person name="Vuksanovic O."/>
            <person name="Mourched A.-S."/>
            <person name="Charusanti P."/>
            <person name="Shaw S."/>
            <person name="Blin K."/>
            <person name="Weber T."/>
        </authorList>
    </citation>
    <scope>NUCLEOTIDE SEQUENCE</scope>
    <source>
        <strain evidence="2">NBC_00248</strain>
    </source>
</reference>
<dbReference type="InterPro" id="IPR011044">
    <property type="entry name" value="Quino_amine_DH_bsu"/>
</dbReference>
<dbReference type="Proteomes" id="UP001432039">
    <property type="component" value="Chromosome"/>
</dbReference>
<evidence type="ECO:0000313" key="3">
    <source>
        <dbReference type="Proteomes" id="UP001432039"/>
    </source>
</evidence>
<proteinExistence type="predicted"/>
<accession>A0ABZ1TPV5</accession>
<dbReference type="Pfam" id="PF13360">
    <property type="entry name" value="PQQ_2"/>
    <property type="match status" value="1"/>
</dbReference>
<dbReference type="Gene3D" id="2.130.10.10">
    <property type="entry name" value="YVTN repeat-like/Quinoprotein amine dehydrogenase"/>
    <property type="match status" value="2"/>
</dbReference>
<dbReference type="SUPFAM" id="SSF50969">
    <property type="entry name" value="YVTN repeat-like/Quinoprotein amine dehydrogenase"/>
    <property type="match status" value="1"/>
</dbReference>
<feature type="domain" description="Pyrrolo-quinoline quinone repeat" evidence="1">
    <location>
        <begin position="436"/>
        <end position="514"/>
    </location>
</feature>
<keyword evidence="3" id="KW-1185">Reference proteome</keyword>
<evidence type="ECO:0000259" key="1">
    <source>
        <dbReference type="Pfam" id="PF13360"/>
    </source>
</evidence>
<dbReference type="InterPro" id="IPR002372">
    <property type="entry name" value="PQQ_rpt_dom"/>
</dbReference>
<name>A0ABZ1TPV5_STRVG</name>
<dbReference type="EMBL" id="CP108090">
    <property type="protein sequence ID" value="WUQ17021.1"/>
    <property type="molecule type" value="Genomic_DNA"/>
</dbReference>
<sequence>MLGGGPFAEVGEPSVAVADDRSGLVAVGGDVGSAQWSGNGTADDGWSGHRIGVYEPDGLRCRHLLRSRKPVRSLAFHPVLPLLAVGTGKYDGGYCFEGELLLVHLDTGEVVSALQHEREVLDLAWLSWTELRVVLAPPDDWVDPGAREQGHTAVVSRADWGAVGPRGVRAEEVDVPVAPYARPDRAPLARRLLAELAGAVGLDRSVRRRVWAVEGLADGRVLAALDGVLAEAWLPSGQRQWVVGDEEGGRQLMPASDGASVWANAERRGRRTRAGWETSAPRVARIALDTGRVLETVSAGEYAILVAGGGKRLVLRPVEDPRKADRRLLLFVLDGTTAEGPEVRGFDLFNHPFPMRRSNRPYVLVGTDPQWAHLGLWVAAVGPDGTLRPLFPHSWVPQEHYFGGPAVEIGESLVYAGSVYHPQGHGGSYVVRRSLGGEVLWEHLPAHRATALDSDGEAVYSTDNSGALTALDAATGAVLWRTALTVGGVPTCALSLAAAPQGRLLVGTVDGRVLEYG</sequence>